<dbReference type="PROSITE" id="PS50118">
    <property type="entry name" value="HMG_BOX_2"/>
    <property type="match status" value="1"/>
</dbReference>
<proteinExistence type="predicted"/>
<keyword evidence="7" id="KW-1185">Reference proteome</keyword>
<accession>A0A8H6SKK1</accession>
<evidence type="ECO:0000256" key="2">
    <source>
        <dbReference type="ARBA" id="ARBA00023163"/>
    </source>
</evidence>
<dbReference type="GO" id="GO:0030154">
    <property type="term" value="P:cell differentiation"/>
    <property type="evidence" value="ECO:0007669"/>
    <property type="project" value="TreeGrafter"/>
</dbReference>
<feature type="domain" description="HMG box" evidence="5">
    <location>
        <begin position="74"/>
        <end position="142"/>
    </location>
</feature>
<name>A0A8H6SKK1_9AGAR</name>
<dbReference type="SUPFAM" id="SSF47095">
    <property type="entry name" value="HMG-box"/>
    <property type="match status" value="1"/>
</dbReference>
<feature type="DNA-binding region" description="HMG box" evidence="3">
    <location>
        <begin position="74"/>
        <end position="142"/>
    </location>
</feature>
<feature type="region of interest" description="Disordered" evidence="4">
    <location>
        <begin position="169"/>
        <end position="207"/>
    </location>
</feature>
<dbReference type="OrthoDB" id="6247875at2759"/>
<organism evidence="6 7">
    <name type="scientific">Mycena indigotica</name>
    <dbReference type="NCBI Taxonomy" id="2126181"/>
    <lineage>
        <taxon>Eukaryota</taxon>
        <taxon>Fungi</taxon>
        <taxon>Dikarya</taxon>
        <taxon>Basidiomycota</taxon>
        <taxon>Agaricomycotina</taxon>
        <taxon>Agaricomycetes</taxon>
        <taxon>Agaricomycetidae</taxon>
        <taxon>Agaricales</taxon>
        <taxon>Marasmiineae</taxon>
        <taxon>Mycenaceae</taxon>
        <taxon>Mycena</taxon>
    </lineage>
</organism>
<dbReference type="SMART" id="SM00398">
    <property type="entry name" value="HMG"/>
    <property type="match status" value="1"/>
</dbReference>
<keyword evidence="2" id="KW-0804">Transcription</keyword>
<dbReference type="InterPro" id="IPR036910">
    <property type="entry name" value="HMG_box_dom_sf"/>
</dbReference>
<evidence type="ECO:0000256" key="4">
    <source>
        <dbReference type="SAM" id="MobiDB-lite"/>
    </source>
</evidence>
<dbReference type="GO" id="GO:0000978">
    <property type="term" value="F:RNA polymerase II cis-regulatory region sequence-specific DNA binding"/>
    <property type="evidence" value="ECO:0007669"/>
    <property type="project" value="TreeGrafter"/>
</dbReference>
<dbReference type="Pfam" id="PF00505">
    <property type="entry name" value="HMG_box"/>
    <property type="match status" value="1"/>
</dbReference>
<dbReference type="GeneID" id="59346190"/>
<dbReference type="PANTHER" id="PTHR10270:SF161">
    <property type="entry name" value="SEX-DETERMINING REGION Y PROTEIN"/>
    <property type="match status" value="1"/>
</dbReference>
<keyword evidence="1 3" id="KW-0238">DNA-binding</keyword>
<dbReference type="AlphaFoldDB" id="A0A8H6SKK1"/>
<gene>
    <name evidence="6" type="ORF">MIND_00696900</name>
</gene>
<dbReference type="CDD" id="cd01389">
    <property type="entry name" value="HMG-box_ROX1-like"/>
    <property type="match status" value="1"/>
</dbReference>
<dbReference type="InterPro" id="IPR009071">
    <property type="entry name" value="HMG_box_dom"/>
</dbReference>
<dbReference type="Proteomes" id="UP000636479">
    <property type="component" value="Unassembled WGS sequence"/>
</dbReference>
<dbReference type="PANTHER" id="PTHR10270">
    <property type="entry name" value="SOX TRANSCRIPTION FACTOR"/>
    <property type="match status" value="1"/>
</dbReference>
<dbReference type="InterPro" id="IPR050140">
    <property type="entry name" value="SRY-related_HMG-box_TF-like"/>
</dbReference>
<dbReference type="GO" id="GO:0005634">
    <property type="term" value="C:nucleus"/>
    <property type="evidence" value="ECO:0007669"/>
    <property type="project" value="UniProtKB-UniRule"/>
</dbReference>
<comment type="caution">
    <text evidence="6">The sequence shown here is derived from an EMBL/GenBank/DDBJ whole genome shotgun (WGS) entry which is preliminary data.</text>
</comment>
<evidence type="ECO:0000313" key="7">
    <source>
        <dbReference type="Proteomes" id="UP000636479"/>
    </source>
</evidence>
<dbReference type="EMBL" id="JACAZF010000006">
    <property type="protein sequence ID" value="KAF7301318.1"/>
    <property type="molecule type" value="Genomic_DNA"/>
</dbReference>
<evidence type="ECO:0000259" key="5">
    <source>
        <dbReference type="PROSITE" id="PS50118"/>
    </source>
</evidence>
<dbReference type="Gene3D" id="1.10.30.10">
    <property type="entry name" value="High mobility group box domain"/>
    <property type="match status" value="1"/>
</dbReference>
<evidence type="ECO:0000256" key="1">
    <source>
        <dbReference type="ARBA" id="ARBA00023125"/>
    </source>
</evidence>
<keyword evidence="3" id="KW-0539">Nucleus</keyword>
<evidence type="ECO:0000313" key="6">
    <source>
        <dbReference type="EMBL" id="KAF7301318.1"/>
    </source>
</evidence>
<dbReference type="RefSeq" id="XP_037219318.1">
    <property type="nucleotide sequence ID" value="XM_037363674.1"/>
</dbReference>
<sequence length="410" mass="45929">MIPFFLVTTCPFMQMPRSASKLVARALLSKLPAMDATEKMTLPPTIQGWSSRGRLEHIKQDCPQFGELSQSQRIPRPPNAFILFRSDLLKKEATKKCPPHQQTLSRLAGEMWNLLPPDQKQEWKDRAKKQSELHRQQYPYYSFKPARRSRKAKSRVPMENSEDYIRSLREAHFGDQFKGPSIRPSRKGKEAPTRQGPTDPATPAPSTFMPTVDMQCYTWATAQLAPNESPLSTPAISPLDGSYYSSFPPTQPSYDGPPPVVASYDHHDISAPLPSFFPQHTYQHFGPPQADPPCLEAQRIEAPRRPSTSLGFINRYEQAASFNTSIGFERPASAAGFVRDVPFSFGSISMPTTPGIRLTLDDEVDSLVNPPFYDEFDLGDLNKLPGLPDQQFIDPHVITNKSGATTWVPG</sequence>
<evidence type="ECO:0000256" key="3">
    <source>
        <dbReference type="PROSITE-ProRule" id="PRU00267"/>
    </source>
</evidence>
<dbReference type="GO" id="GO:0001228">
    <property type="term" value="F:DNA-binding transcription activator activity, RNA polymerase II-specific"/>
    <property type="evidence" value="ECO:0007669"/>
    <property type="project" value="TreeGrafter"/>
</dbReference>
<reference evidence="6" key="1">
    <citation type="submission" date="2020-05" db="EMBL/GenBank/DDBJ databases">
        <title>Mycena genomes resolve the evolution of fungal bioluminescence.</title>
        <authorList>
            <person name="Tsai I.J."/>
        </authorList>
    </citation>
    <scope>NUCLEOTIDE SEQUENCE</scope>
    <source>
        <strain evidence="6">171206Taipei</strain>
    </source>
</reference>
<protein>
    <submittedName>
        <fullName evidence="6">HMG box domain-containing protein</fullName>
    </submittedName>
</protein>